<accession>A0ABD6AZX8</accession>
<dbReference type="EMBL" id="JBHUDC010000008">
    <property type="protein sequence ID" value="MFD1514930.1"/>
    <property type="molecule type" value="Genomic_DNA"/>
</dbReference>
<dbReference type="Proteomes" id="UP001597187">
    <property type="component" value="Unassembled WGS sequence"/>
</dbReference>
<feature type="region of interest" description="Disordered" evidence="1">
    <location>
        <begin position="1"/>
        <end position="20"/>
    </location>
</feature>
<protein>
    <recommendedName>
        <fullName evidence="2">DUF7344 domain-containing protein</fullName>
    </recommendedName>
</protein>
<dbReference type="InterPro" id="IPR055768">
    <property type="entry name" value="DUF7344"/>
</dbReference>
<evidence type="ECO:0000259" key="2">
    <source>
        <dbReference type="Pfam" id="PF24035"/>
    </source>
</evidence>
<name>A0ABD6AZX8_9EURY</name>
<evidence type="ECO:0000313" key="3">
    <source>
        <dbReference type="EMBL" id="MFD1514930.1"/>
    </source>
</evidence>
<organism evidence="3 4">
    <name type="scientific">Halomarina rubra</name>
    <dbReference type="NCBI Taxonomy" id="2071873"/>
    <lineage>
        <taxon>Archaea</taxon>
        <taxon>Methanobacteriati</taxon>
        <taxon>Methanobacteriota</taxon>
        <taxon>Stenosarchaea group</taxon>
        <taxon>Halobacteria</taxon>
        <taxon>Halobacteriales</taxon>
        <taxon>Natronomonadaceae</taxon>
        <taxon>Halomarina</taxon>
    </lineage>
</organism>
<dbReference type="InterPro" id="IPR036388">
    <property type="entry name" value="WH-like_DNA-bd_sf"/>
</dbReference>
<dbReference type="AlphaFoldDB" id="A0ABD6AZX8"/>
<dbReference type="RefSeq" id="WP_250874857.1">
    <property type="nucleotide sequence ID" value="NZ_JALXFV010000008.1"/>
</dbReference>
<reference evidence="3 4" key="1">
    <citation type="journal article" date="2019" name="Int. J. Syst. Evol. Microbiol.">
        <title>The Global Catalogue of Microorganisms (GCM) 10K type strain sequencing project: providing services to taxonomists for standard genome sequencing and annotation.</title>
        <authorList>
            <consortium name="The Broad Institute Genomics Platform"/>
            <consortium name="The Broad Institute Genome Sequencing Center for Infectious Disease"/>
            <person name="Wu L."/>
            <person name="Ma J."/>
        </authorList>
    </citation>
    <scope>NUCLEOTIDE SEQUENCE [LARGE SCALE GENOMIC DNA]</scope>
    <source>
        <strain evidence="3 4">CGMCC 1.12563</strain>
    </source>
</reference>
<dbReference type="Pfam" id="PF24035">
    <property type="entry name" value="DUF7344"/>
    <property type="match status" value="1"/>
</dbReference>
<gene>
    <name evidence="3" type="ORF">ACFSBT_16745</name>
</gene>
<keyword evidence="4" id="KW-1185">Reference proteome</keyword>
<proteinExistence type="predicted"/>
<dbReference type="Gene3D" id="1.10.10.10">
    <property type="entry name" value="Winged helix-like DNA-binding domain superfamily/Winged helix DNA-binding domain"/>
    <property type="match status" value="1"/>
</dbReference>
<comment type="caution">
    <text evidence="3">The sequence shown here is derived from an EMBL/GenBank/DDBJ whole genome shotgun (WGS) entry which is preliminary data.</text>
</comment>
<sequence length="124" mass="14034">MIRDGDDSTDDEPNTGAPSLDTLFDLLSVERRRLVLYQLTAEHERSLADLTDAVVAAERRRGRRGADRRTVAASLAHVHLPRLVAAGVVEYDREAATVRYRPERTLTACLDWVRRYEEPTPTCE</sequence>
<evidence type="ECO:0000313" key="4">
    <source>
        <dbReference type="Proteomes" id="UP001597187"/>
    </source>
</evidence>
<feature type="domain" description="DUF7344" evidence="2">
    <location>
        <begin position="24"/>
        <end position="99"/>
    </location>
</feature>
<dbReference type="InterPro" id="IPR036390">
    <property type="entry name" value="WH_DNA-bd_sf"/>
</dbReference>
<evidence type="ECO:0000256" key="1">
    <source>
        <dbReference type="SAM" id="MobiDB-lite"/>
    </source>
</evidence>
<dbReference type="SUPFAM" id="SSF46785">
    <property type="entry name" value="Winged helix' DNA-binding domain"/>
    <property type="match status" value="1"/>
</dbReference>